<dbReference type="InterPro" id="IPR009725">
    <property type="entry name" value="3_dmu_93_MTrfase"/>
</dbReference>
<dbReference type="RefSeq" id="WP_135503032.1">
    <property type="nucleotide sequence ID" value="NZ_JACHHE010000003.1"/>
</dbReference>
<organism evidence="2 3">
    <name type="scientific">Planococcus koreensis</name>
    <dbReference type="NCBI Taxonomy" id="112331"/>
    <lineage>
        <taxon>Bacteria</taxon>
        <taxon>Bacillati</taxon>
        <taxon>Bacillota</taxon>
        <taxon>Bacilli</taxon>
        <taxon>Bacillales</taxon>
        <taxon>Caryophanaceae</taxon>
        <taxon>Planococcus</taxon>
    </lineage>
</organism>
<dbReference type="InterPro" id="IPR028973">
    <property type="entry name" value="PhnB-like"/>
</dbReference>
<keyword evidence="3" id="KW-1185">Reference proteome</keyword>
<evidence type="ECO:0000313" key="2">
    <source>
        <dbReference type="EMBL" id="MBB5179846.1"/>
    </source>
</evidence>
<accession>A0A7W8FTA2</accession>
<reference evidence="2 3" key="1">
    <citation type="submission" date="2020-08" db="EMBL/GenBank/DDBJ databases">
        <title>Genomic Encyclopedia of Type Strains, Phase IV (KMG-IV): sequencing the most valuable type-strain genomes for metagenomic binning, comparative biology and taxonomic classification.</title>
        <authorList>
            <person name="Goeker M."/>
        </authorList>
    </citation>
    <scope>NUCLEOTIDE SEQUENCE [LARGE SCALE GENOMIC DNA]</scope>
    <source>
        <strain evidence="2 3">DSM 15895</strain>
    </source>
</reference>
<dbReference type="PANTHER" id="PTHR33990">
    <property type="entry name" value="PROTEIN YJDN-RELATED"/>
    <property type="match status" value="1"/>
</dbReference>
<dbReference type="PANTHER" id="PTHR33990:SF2">
    <property type="entry name" value="PHNB-LIKE DOMAIN-CONTAINING PROTEIN"/>
    <property type="match status" value="1"/>
</dbReference>
<dbReference type="SUPFAM" id="SSF54593">
    <property type="entry name" value="Glyoxalase/Bleomycin resistance protein/Dihydroxybiphenyl dioxygenase"/>
    <property type="match status" value="1"/>
</dbReference>
<evidence type="ECO:0000313" key="3">
    <source>
        <dbReference type="Proteomes" id="UP000525923"/>
    </source>
</evidence>
<sequence length="166" mass="19123">MEQRIQKIVANLWFEKVAEEAARYYVSIFKNASIGRILYYSQEGFEIHHMAEGTVLTVEFTLEGQKFLALNGDSAFKFTEAVSFIINCESQEEIDYYWNRLTVGGDEEAQNCGWLKDKFGVSWQVSPVQLDDMLADSDPERVKRVTKVMLEMKKLDLAELQKAFEG</sequence>
<dbReference type="AlphaFoldDB" id="A0A7W8FTA2"/>
<dbReference type="OrthoDB" id="9806473at2"/>
<dbReference type="Proteomes" id="UP000525923">
    <property type="component" value="Unassembled WGS sequence"/>
</dbReference>
<dbReference type="CDD" id="cd06588">
    <property type="entry name" value="PhnB_like"/>
    <property type="match status" value="1"/>
</dbReference>
<keyword evidence="2" id="KW-0808">Transferase</keyword>
<dbReference type="EMBL" id="JACHHE010000003">
    <property type="protein sequence ID" value="MBB5179846.1"/>
    <property type="molecule type" value="Genomic_DNA"/>
</dbReference>
<protein>
    <submittedName>
        <fullName evidence="2">Putative 3-demethylubiquinone-9 3-methyltransferase (Glyoxalase superfamily)</fullName>
    </submittedName>
</protein>
<keyword evidence="2" id="KW-0489">Methyltransferase</keyword>
<dbReference type="InterPro" id="IPR029068">
    <property type="entry name" value="Glyas_Bleomycin-R_OHBP_Dase"/>
</dbReference>
<dbReference type="GO" id="GO:0008168">
    <property type="term" value="F:methyltransferase activity"/>
    <property type="evidence" value="ECO:0007669"/>
    <property type="project" value="UniProtKB-KW"/>
</dbReference>
<keyword evidence="2" id="KW-0830">Ubiquinone</keyword>
<name>A0A7W8FTA2_9BACL</name>
<dbReference type="PIRSF" id="PIRSF021700">
    <property type="entry name" value="3_dmu_93_MTrfase"/>
    <property type="match status" value="1"/>
</dbReference>
<comment type="caution">
    <text evidence="2">The sequence shown here is derived from an EMBL/GenBank/DDBJ whole genome shotgun (WGS) entry which is preliminary data.</text>
</comment>
<proteinExistence type="predicted"/>
<dbReference type="GO" id="GO:0032259">
    <property type="term" value="P:methylation"/>
    <property type="evidence" value="ECO:0007669"/>
    <property type="project" value="UniProtKB-KW"/>
</dbReference>
<evidence type="ECO:0000259" key="1">
    <source>
        <dbReference type="Pfam" id="PF06983"/>
    </source>
</evidence>
<dbReference type="Pfam" id="PF06983">
    <property type="entry name" value="3-dmu-9_3-mt"/>
    <property type="match status" value="1"/>
</dbReference>
<feature type="domain" description="PhnB-like" evidence="1">
    <location>
        <begin position="6"/>
        <end position="125"/>
    </location>
</feature>
<gene>
    <name evidence="2" type="ORF">HNQ44_001270</name>
</gene>
<dbReference type="Gene3D" id="3.10.180.10">
    <property type="entry name" value="2,3-Dihydroxybiphenyl 1,2-Dioxygenase, domain 1"/>
    <property type="match status" value="1"/>
</dbReference>